<proteinExistence type="predicted"/>
<dbReference type="AlphaFoldDB" id="A0A553V695"/>
<evidence type="ECO:0000313" key="2">
    <source>
        <dbReference type="EMBL" id="TSA87989.1"/>
    </source>
</evidence>
<accession>A0A553V695</accession>
<evidence type="ECO:0000259" key="1">
    <source>
        <dbReference type="Pfam" id="PF05430"/>
    </source>
</evidence>
<dbReference type="InterPro" id="IPR029063">
    <property type="entry name" value="SAM-dependent_MTases_sf"/>
</dbReference>
<dbReference type="GO" id="GO:0004808">
    <property type="term" value="F:tRNA (5-methylaminomethyl-2-thiouridylate)(34)-methyltransferase activity"/>
    <property type="evidence" value="ECO:0007669"/>
    <property type="project" value="InterPro"/>
</dbReference>
<dbReference type="NCBIfam" id="NF033855">
    <property type="entry name" value="tRNA_MNMC2"/>
    <property type="match status" value="1"/>
</dbReference>
<dbReference type="Pfam" id="PF05430">
    <property type="entry name" value="Methyltransf_30"/>
    <property type="match status" value="1"/>
</dbReference>
<comment type="caution">
    <text evidence="2">The sequence shown here is derived from an EMBL/GenBank/DDBJ whole genome shotgun (WGS) entry which is preliminary data.</text>
</comment>
<dbReference type="OrthoDB" id="9786494at2"/>
<feature type="domain" description="MnmC-like methyltransferase" evidence="1">
    <location>
        <begin position="103"/>
        <end position="220"/>
    </location>
</feature>
<protein>
    <submittedName>
        <fullName evidence="2">tRNA (5-methylaminomethyl-2-thiouridine)(34)-methyltransferase MnmD</fullName>
    </submittedName>
</protein>
<dbReference type="Proteomes" id="UP000316092">
    <property type="component" value="Unassembled WGS sequence"/>
</dbReference>
<keyword evidence="2" id="KW-0808">Transferase</keyword>
<gene>
    <name evidence="2" type="primary">mnmD</name>
    <name evidence="2" type="ORF">FNU79_01740</name>
</gene>
<dbReference type="PANTHER" id="PTHR39963">
    <property type="entry name" value="SLL0983 PROTEIN"/>
    <property type="match status" value="1"/>
</dbReference>
<reference evidence="2 3" key="1">
    <citation type="submission" date="2019-07" db="EMBL/GenBank/DDBJ databases">
        <title>Deinococcus detaillus sp. nov., isolated from humus soil in Antarctica.</title>
        <authorList>
            <person name="Zhang K."/>
        </authorList>
    </citation>
    <scope>NUCLEOTIDE SEQUENCE [LARGE SCALE GENOMIC DNA]</scope>
    <source>
        <strain evidence="2 3">H1</strain>
    </source>
</reference>
<evidence type="ECO:0000313" key="3">
    <source>
        <dbReference type="Proteomes" id="UP000316092"/>
    </source>
</evidence>
<dbReference type="EMBL" id="VKDB01000001">
    <property type="protein sequence ID" value="TSA87989.1"/>
    <property type="molecule type" value="Genomic_DNA"/>
</dbReference>
<dbReference type="GO" id="GO:0016645">
    <property type="term" value="F:oxidoreductase activity, acting on the CH-NH group of donors"/>
    <property type="evidence" value="ECO:0007669"/>
    <property type="project" value="InterPro"/>
</dbReference>
<keyword evidence="2" id="KW-0489">Methyltransferase</keyword>
<dbReference type="InterPro" id="IPR047785">
    <property type="entry name" value="tRNA_MNMC2"/>
</dbReference>
<dbReference type="PANTHER" id="PTHR39963:SF1">
    <property type="entry name" value="MNMC-LIKE METHYLTRANSFERASE DOMAIN-CONTAINING PROTEIN"/>
    <property type="match status" value="1"/>
</dbReference>
<keyword evidence="3" id="KW-1185">Reference proteome</keyword>
<organism evidence="2 3">
    <name type="scientific">Deinococcus detaillensis</name>
    <dbReference type="NCBI Taxonomy" id="2592048"/>
    <lineage>
        <taxon>Bacteria</taxon>
        <taxon>Thermotogati</taxon>
        <taxon>Deinococcota</taxon>
        <taxon>Deinococci</taxon>
        <taxon>Deinococcales</taxon>
        <taxon>Deinococcaceae</taxon>
        <taxon>Deinococcus</taxon>
    </lineage>
</organism>
<dbReference type="RefSeq" id="WP_143719163.1">
    <property type="nucleotide sequence ID" value="NZ_VKDB01000001.1"/>
</dbReference>
<name>A0A553V695_9DEIO</name>
<dbReference type="InterPro" id="IPR008471">
    <property type="entry name" value="MnmC-like_methylTransf"/>
</dbReference>
<dbReference type="SUPFAM" id="SSF53335">
    <property type="entry name" value="S-adenosyl-L-methionine-dependent methyltransferases"/>
    <property type="match status" value="1"/>
</dbReference>
<dbReference type="GO" id="GO:0032259">
    <property type="term" value="P:methylation"/>
    <property type="evidence" value="ECO:0007669"/>
    <property type="project" value="UniProtKB-KW"/>
</dbReference>
<sequence length="221" mass="23561">MAEASTVERTSDGTLTLFSERYGEWYSSMHGAGAQSRTVFLEATGTHLHPFAQVLEIGFGLGLNFRTTLTSAEERGAALSYLAYEAFPLAASALAQVAAGETHPLWTALLGAWDAGTKVGQLHLQHGQYEVRVEFADASAALLPRQWASAIYLDGFSPAKNPEIWTPDFLARLADSLAAGGALATYSAAGAVRRSLLAAGLAAKRRRGLVGKREFLVAHKP</sequence>
<dbReference type="Gene3D" id="3.40.50.150">
    <property type="entry name" value="Vaccinia Virus protein VP39"/>
    <property type="match status" value="1"/>
</dbReference>